<evidence type="ECO:0000256" key="1">
    <source>
        <dbReference type="SAM" id="MobiDB-lite"/>
    </source>
</evidence>
<dbReference type="EMBL" id="BQNB010013955">
    <property type="protein sequence ID" value="GJT22256.1"/>
    <property type="molecule type" value="Genomic_DNA"/>
</dbReference>
<organism evidence="2 3">
    <name type="scientific">Tanacetum coccineum</name>
    <dbReference type="NCBI Taxonomy" id="301880"/>
    <lineage>
        <taxon>Eukaryota</taxon>
        <taxon>Viridiplantae</taxon>
        <taxon>Streptophyta</taxon>
        <taxon>Embryophyta</taxon>
        <taxon>Tracheophyta</taxon>
        <taxon>Spermatophyta</taxon>
        <taxon>Magnoliopsida</taxon>
        <taxon>eudicotyledons</taxon>
        <taxon>Gunneridae</taxon>
        <taxon>Pentapetalae</taxon>
        <taxon>asterids</taxon>
        <taxon>campanulids</taxon>
        <taxon>Asterales</taxon>
        <taxon>Asteraceae</taxon>
        <taxon>Asteroideae</taxon>
        <taxon>Anthemideae</taxon>
        <taxon>Anthemidinae</taxon>
        <taxon>Tanacetum</taxon>
    </lineage>
</organism>
<comment type="caution">
    <text evidence="2">The sequence shown here is derived from an EMBL/GenBank/DDBJ whole genome shotgun (WGS) entry which is preliminary data.</text>
</comment>
<feature type="compositionally biased region" description="Basic residues" evidence="1">
    <location>
        <begin position="134"/>
        <end position="144"/>
    </location>
</feature>
<feature type="compositionally biased region" description="Polar residues" evidence="1">
    <location>
        <begin position="160"/>
        <end position="172"/>
    </location>
</feature>
<proteinExistence type="predicted"/>
<feature type="compositionally biased region" description="Polar residues" evidence="1">
    <location>
        <begin position="117"/>
        <end position="127"/>
    </location>
</feature>
<feature type="compositionally biased region" description="Basic and acidic residues" evidence="1">
    <location>
        <begin position="174"/>
        <end position="191"/>
    </location>
</feature>
<reference evidence="2" key="2">
    <citation type="submission" date="2022-01" db="EMBL/GenBank/DDBJ databases">
        <authorList>
            <person name="Yamashiro T."/>
            <person name="Shiraishi A."/>
            <person name="Satake H."/>
            <person name="Nakayama K."/>
        </authorList>
    </citation>
    <scope>NUCLEOTIDE SEQUENCE</scope>
</reference>
<feature type="non-terminal residue" evidence="2">
    <location>
        <position position="1"/>
    </location>
</feature>
<dbReference type="Proteomes" id="UP001151760">
    <property type="component" value="Unassembled WGS sequence"/>
</dbReference>
<reference evidence="2" key="1">
    <citation type="journal article" date="2022" name="Int. J. Mol. Sci.">
        <title>Draft Genome of Tanacetum Coccineum: Genomic Comparison of Closely Related Tanacetum-Family Plants.</title>
        <authorList>
            <person name="Yamashiro T."/>
            <person name="Shiraishi A."/>
            <person name="Nakayama K."/>
            <person name="Satake H."/>
        </authorList>
    </citation>
    <scope>NUCLEOTIDE SEQUENCE</scope>
</reference>
<feature type="region of interest" description="Disordered" evidence="1">
    <location>
        <begin position="112"/>
        <end position="191"/>
    </location>
</feature>
<accession>A0ABQ5C5G3</accession>
<gene>
    <name evidence="2" type="ORF">Tco_0892193</name>
</gene>
<name>A0ABQ5C5G3_9ASTR</name>
<evidence type="ECO:0000313" key="2">
    <source>
        <dbReference type="EMBL" id="GJT22256.1"/>
    </source>
</evidence>
<sequence length="223" mass="25290">AKTTSWNEFNSTMASAIICLATNKNFNFSKYIFNNMVKNLEGGVKYLMYPRFVQVFLDKQVEGMSRHKGIYVIPSHTKKVFANMKRLGKGFSGKVTPLFETMMVQDIKDIGEDSPALTDSHSTPIHTQSSSSKPQKKKSRRKQRKDSGPTEPIPDEATNEEQLATPSCNPPQSEVEKKSKEFGKEKEVKNTRVQEIKKEVTLVDKTQEMNDDNLMFDTGVLEE</sequence>
<protein>
    <submittedName>
        <fullName evidence="2">Uncharacterized protein</fullName>
    </submittedName>
</protein>
<keyword evidence="3" id="KW-1185">Reference proteome</keyword>
<evidence type="ECO:0000313" key="3">
    <source>
        <dbReference type="Proteomes" id="UP001151760"/>
    </source>
</evidence>